<comment type="caution">
    <text evidence="3">The sequence shown here is derived from an EMBL/GenBank/DDBJ whole genome shotgun (WGS) entry which is preliminary data.</text>
</comment>
<dbReference type="InterPro" id="IPR051531">
    <property type="entry name" value="N-acetyltransferase"/>
</dbReference>
<dbReference type="GO" id="GO:0016747">
    <property type="term" value="F:acyltransferase activity, transferring groups other than amino-acyl groups"/>
    <property type="evidence" value="ECO:0007669"/>
    <property type="project" value="InterPro"/>
</dbReference>
<name>A0A7X3K9R1_9BURK</name>
<dbReference type="EMBL" id="WSES01000007">
    <property type="protein sequence ID" value="MVW62807.1"/>
    <property type="molecule type" value="Genomic_DNA"/>
</dbReference>
<protein>
    <submittedName>
        <fullName evidence="3">GNAT family N-acetyltransferase</fullName>
    </submittedName>
</protein>
<dbReference type="InterPro" id="IPR000182">
    <property type="entry name" value="GNAT_dom"/>
</dbReference>
<dbReference type="PROSITE" id="PS51186">
    <property type="entry name" value="GNAT"/>
    <property type="match status" value="1"/>
</dbReference>
<dbReference type="Pfam" id="PF13302">
    <property type="entry name" value="Acetyltransf_3"/>
    <property type="match status" value="1"/>
</dbReference>
<proteinExistence type="predicted"/>
<feature type="region of interest" description="Disordered" evidence="1">
    <location>
        <begin position="1"/>
        <end position="31"/>
    </location>
</feature>
<evidence type="ECO:0000256" key="1">
    <source>
        <dbReference type="SAM" id="MobiDB-lite"/>
    </source>
</evidence>
<accession>A0A7X3K9R1</accession>
<evidence type="ECO:0000313" key="3">
    <source>
        <dbReference type="EMBL" id="MVW62807.1"/>
    </source>
</evidence>
<evidence type="ECO:0000259" key="2">
    <source>
        <dbReference type="PROSITE" id="PS51186"/>
    </source>
</evidence>
<dbReference type="InterPro" id="IPR016181">
    <property type="entry name" value="Acyl_CoA_acyltransferase"/>
</dbReference>
<evidence type="ECO:0000313" key="4">
    <source>
        <dbReference type="Proteomes" id="UP000443353"/>
    </source>
</evidence>
<dbReference type="PANTHER" id="PTHR43792:SF1">
    <property type="entry name" value="N-ACETYLTRANSFERASE DOMAIN-CONTAINING PROTEIN"/>
    <property type="match status" value="1"/>
</dbReference>
<reference evidence="3 4" key="1">
    <citation type="submission" date="2019-12" db="EMBL/GenBank/DDBJ databases">
        <authorList>
            <person name="Li C."/>
            <person name="Zhao J."/>
        </authorList>
    </citation>
    <scope>NUCLEOTIDE SEQUENCE [LARGE SCALE GENOMIC DNA]</scope>
    <source>
        <strain evidence="3 4">NEAU-DD11</strain>
    </source>
</reference>
<feature type="domain" description="N-acetyltransferase" evidence="2">
    <location>
        <begin position="46"/>
        <end position="200"/>
    </location>
</feature>
<sequence length="205" mass="22300">MTGVSPGSYTGPSELPCGVAVNDDPTDSPENSDFITAVPYLHTERLLLREYRREDFDAFAAHLADPVSAAHLIPADRHAAWRIFCSQAGLWLIHGAGWWAVEEKATGRLVGNVGAFFREDCAVMELGWNTYRACWGRGFANEAAAAAMHHALEVRREPKVRAVIAAANESSLRVAKRLGLAYEADTEIYGKAVGIHARTRGGPVV</sequence>
<dbReference type="Gene3D" id="3.40.630.30">
    <property type="match status" value="1"/>
</dbReference>
<dbReference type="AlphaFoldDB" id="A0A7X3K9R1"/>
<dbReference type="Proteomes" id="UP000443353">
    <property type="component" value="Unassembled WGS sequence"/>
</dbReference>
<dbReference type="SUPFAM" id="SSF55729">
    <property type="entry name" value="Acyl-CoA N-acyltransferases (Nat)"/>
    <property type="match status" value="1"/>
</dbReference>
<keyword evidence="3" id="KW-0808">Transferase</keyword>
<feature type="compositionally biased region" description="Polar residues" evidence="1">
    <location>
        <begin position="1"/>
        <end position="11"/>
    </location>
</feature>
<organism evidence="3 4">
    <name type="scientific">Massilia cellulosiltytica</name>
    <dbReference type="NCBI Taxonomy" id="2683234"/>
    <lineage>
        <taxon>Bacteria</taxon>
        <taxon>Pseudomonadati</taxon>
        <taxon>Pseudomonadota</taxon>
        <taxon>Betaproteobacteria</taxon>
        <taxon>Burkholderiales</taxon>
        <taxon>Oxalobacteraceae</taxon>
        <taxon>Telluria group</taxon>
        <taxon>Massilia</taxon>
    </lineage>
</organism>
<keyword evidence="4" id="KW-1185">Reference proteome</keyword>
<dbReference type="PANTHER" id="PTHR43792">
    <property type="entry name" value="GNAT FAMILY, PUTATIVE (AFU_ORTHOLOGUE AFUA_3G00765)-RELATED-RELATED"/>
    <property type="match status" value="1"/>
</dbReference>
<gene>
    <name evidence="3" type="ORF">GPY61_23025</name>
</gene>